<gene>
    <name evidence="1" type="ORF">D5086_026881</name>
</gene>
<sequence length="146" mass="16620">MWNRPGMSFCSGSNDSLFVQFDHDLNGTVDLEEFKAETKQMMLAMASGMGFLPVQMVLEEDSFLKKAVEWESAKLVASYSPCPNYSHPITLCGKYLKSKPHQNRSSEFCFSGMEMVKHSIRRGKQLMLIRSGELMRIAEIIENLNK</sequence>
<dbReference type="Proteomes" id="UP000309997">
    <property type="component" value="Unassembled WGS sequence"/>
</dbReference>
<keyword evidence="2" id="KW-1185">Reference proteome</keyword>
<evidence type="ECO:0000313" key="2">
    <source>
        <dbReference type="Proteomes" id="UP000309997"/>
    </source>
</evidence>
<accession>A0ACC4B4K8</accession>
<comment type="caution">
    <text evidence="1">The sequence shown here is derived from an EMBL/GenBank/DDBJ whole genome shotgun (WGS) entry which is preliminary data.</text>
</comment>
<proteinExistence type="predicted"/>
<dbReference type="EMBL" id="RCHU02000014">
    <property type="protein sequence ID" value="KAL3572977.1"/>
    <property type="molecule type" value="Genomic_DNA"/>
</dbReference>
<organism evidence="1 2">
    <name type="scientific">Populus alba</name>
    <name type="common">White poplar</name>
    <dbReference type="NCBI Taxonomy" id="43335"/>
    <lineage>
        <taxon>Eukaryota</taxon>
        <taxon>Viridiplantae</taxon>
        <taxon>Streptophyta</taxon>
        <taxon>Embryophyta</taxon>
        <taxon>Tracheophyta</taxon>
        <taxon>Spermatophyta</taxon>
        <taxon>Magnoliopsida</taxon>
        <taxon>eudicotyledons</taxon>
        <taxon>Gunneridae</taxon>
        <taxon>Pentapetalae</taxon>
        <taxon>rosids</taxon>
        <taxon>fabids</taxon>
        <taxon>Malpighiales</taxon>
        <taxon>Salicaceae</taxon>
        <taxon>Saliceae</taxon>
        <taxon>Populus</taxon>
    </lineage>
</organism>
<name>A0ACC4B4K8_POPAL</name>
<evidence type="ECO:0000313" key="1">
    <source>
        <dbReference type="EMBL" id="KAL3572977.1"/>
    </source>
</evidence>
<reference evidence="1 2" key="1">
    <citation type="journal article" date="2024" name="Plant Biotechnol. J.">
        <title>Genome and CRISPR/Cas9 system of a widespread forest tree (Populus alba) in the world.</title>
        <authorList>
            <person name="Liu Y.J."/>
            <person name="Jiang P.F."/>
            <person name="Han X.M."/>
            <person name="Li X.Y."/>
            <person name="Wang H.M."/>
            <person name="Wang Y.J."/>
            <person name="Wang X.X."/>
            <person name="Zeng Q.Y."/>
        </authorList>
    </citation>
    <scope>NUCLEOTIDE SEQUENCE [LARGE SCALE GENOMIC DNA]</scope>
    <source>
        <strain evidence="2">cv. PAL-ZL1</strain>
    </source>
</reference>
<protein>
    <submittedName>
        <fullName evidence="1">Uncharacterized protein</fullName>
    </submittedName>
</protein>